<dbReference type="GO" id="GO:0005737">
    <property type="term" value="C:cytoplasm"/>
    <property type="evidence" value="ECO:0007669"/>
    <property type="project" value="UniProtKB-SubCell"/>
</dbReference>
<comment type="catalytic activity">
    <reaction evidence="5 6">
        <text>Exonucleolytic cleavage in either 5'- to 3'- or 3'- to 5'-direction to yield nucleoside 5'-phosphates.</text>
        <dbReference type="EC" id="3.1.11.6"/>
    </reaction>
</comment>
<keyword evidence="3 5" id="KW-0378">Hydrolase</keyword>
<dbReference type="GO" id="GO:0009318">
    <property type="term" value="C:exodeoxyribonuclease VII complex"/>
    <property type="evidence" value="ECO:0007669"/>
    <property type="project" value="UniProtKB-UniRule"/>
</dbReference>
<dbReference type="EMBL" id="MJAT01000012">
    <property type="protein sequence ID" value="OEH85945.1"/>
    <property type="molecule type" value="Genomic_DNA"/>
</dbReference>
<gene>
    <name evidence="5" type="primary">xseA</name>
    <name evidence="9" type="ORF">BHU72_02390</name>
</gene>
<dbReference type="InterPro" id="IPR020579">
    <property type="entry name" value="Exonuc_VII_lsu_C"/>
</dbReference>
<keyword evidence="1 5" id="KW-0963">Cytoplasm</keyword>
<dbReference type="GO" id="GO:0006308">
    <property type="term" value="P:DNA catabolic process"/>
    <property type="evidence" value="ECO:0007669"/>
    <property type="project" value="UniProtKB-UniRule"/>
</dbReference>
<evidence type="ECO:0000256" key="3">
    <source>
        <dbReference type="ARBA" id="ARBA00022801"/>
    </source>
</evidence>
<dbReference type="PANTHER" id="PTHR30008:SF0">
    <property type="entry name" value="EXODEOXYRIBONUCLEASE 7 LARGE SUBUNIT"/>
    <property type="match status" value="1"/>
</dbReference>
<dbReference type="AlphaFoldDB" id="A0A1E5L722"/>
<evidence type="ECO:0000256" key="5">
    <source>
        <dbReference type="HAMAP-Rule" id="MF_00378"/>
    </source>
</evidence>
<evidence type="ECO:0000256" key="2">
    <source>
        <dbReference type="ARBA" id="ARBA00022722"/>
    </source>
</evidence>
<organism evidence="9 10">
    <name type="scientific">Desulfuribacillus stibiiarsenatis</name>
    <dbReference type="NCBI Taxonomy" id="1390249"/>
    <lineage>
        <taxon>Bacteria</taxon>
        <taxon>Bacillati</taxon>
        <taxon>Bacillota</taxon>
        <taxon>Desulfuribacillia</taxon>
        <taxon>Desulfuribacillales</taxon>
        <taxon>Desulfuribacillaceae</taxon>
        <taxon>Desulfuribacillus</taxon>
    </lineage>
</organism>
<dbReference type="NCBIfam" id="TIGR00237">
    <property type="entry name" value="xseA"/>
    <property type="match status" value="1"/>
</dbReference>
<dbReference type="CDD" id="cd04489">
    <property type="entry name" value="ExoVII_LU_OBF"/>
    <property type="match status" value="1"/>
</dbReference>
<keyword evidence="2 5" id="KW-0540">Nuclease</keyword>
<reference evidence="9 10" key="1">
    <citation type="submission" date="2016-09" db="EMBL/GenBank/DDBJ databases">
        <title>Desulfuribacillus arsenicus sp. nov., an obligately anaerobic, dissimilatory arsenic- and antimonate-reducing bacterium isolated from anoxic sediments.</title>
        <authorList>
            <person name="Abin C.A."/>
            <person name="Hollibaugh J.T."/>
        </authorList>
    </citation>
    <scope>NUCLEOTIDE SEQUENCE [LARGE SCALE GENOMIC DNA]</scope>
    <source>
        <strain evidence="9 10">MLFW-2</strain>
    </source>
</reference>
<dbReference type="GO" id="GO:0008855">
    <property type="term" value="F:exodeoxyribonuclease VII activity"/>
    <property type="evidence" value="ECO:0007669"/>
    <property type="project" value="UniProtKB-UniRule"/>
</dbReference>
<dbReference type="Proteomes" id="UP000095255">
    <property type="component" value="Unassembled WGS sequence"/>
</dbReference>
<dbReference type="EC" id="3.1.11.6" evidence="5"/>
<protein>
    <recommendedName>
        <fullName evidence="5">Exodeoxyribonuclease 7 large subunit</fullName>
        <ecNumber evidence="5">3.1.11.6</ecNumber>
    </recommendedName>
    <alternativeName>
        <fullName evidence="5">Exodeoxyribonuclease VII large subunit</fullName>
        <shortName evidence="5">Exonuclease VII large subunit</shortName>
    </alternativeName>
</protein>
<dbReference type="InterPro" id="IPR003753">
    <property type="entry name" value="Exonuc_VII_L"/>
</dbReference>
<feature type="domain" description="OB-fold nucleic acid binding" evidence="8">
    <location>
        <begin position="6"/>
        <end position="100"/>
    </location>
</feature>
<dbReference type="Pfam" id="PF13742">
    <property type="entry name" value="tRNA_anti_2"/>
    <property type="match status" value="1"/>
</dbReference>
<feature type="domain" description="Exonuclease VII large subunit C-terminal" evidence="7">
    <location>
        <begin position="124"/>
        <end position="348"/>
    </location>
</feature>
<evidence type="ECO:0000256" key="6">
    <source>
        <dbReference type="RuleBase" id="RU004355"/>
    </source>
</evidence>
<dbReference type="OrthoDB" id="9802795at2"/>
<comment type="subcellular location">
    <subcellularLocation>
        <location evidence="5 6">Cytoplasm</location>
    </subcellularLocation>
</comment>
<comment type="similarity">
    <text evidence="5 6">Belongs to the XseA family.</text>
</comment>
<dbReference type="InterPro" id="IPR025824">
    <property type="entry name" value="OB-fold_nuc-bd_dom"/>
</dbReference>
<comment type="function">
    <text evidence="5">Bidirectionally degrades single-stranded DNA into large acid-insoluble oligonucleotides, which are then degraded further into small acid-soluble oligonucleotides.</text>
</comment>
<evidence type="ECO:0000259" key="7">
    <source>
        <dbReference type="Pfam" id="PF02601"/>
    </source>
</evidence>
<comment type="subunit">
    <text evidence="5">Heterooligomer composed of large and small subunits.</text>
</comment>
<dbReference type="PANTHER" id="PTHR30008">
    <property type="entry name" value="EXODEOXYRIBONUCLEASE 7 LARGE SUBUNIT"/>
    <property type="match status" value="1"/>
</dbReference>
<comment type="caution">
    <text evidence="9">The sequence shown here is derived from an EMBL/GenBank/DDBJ whole genome shotgun (WGS) entry which is preliminary data.</text>
</comment>
<evidence type="ECO:0000256" key="1">
    <source>
        <dbReference type="ARBA" id="ARBA00022490"/>
    </source>
</evidence>
<evidence type="ECO:0000256" key="4">
    <source>
        <dbReference type="ARBA" id="ARBA00022839"/>
    </source>
</evidence>
<sequence length="413" mass="46800">MKATAWSVSQLTKYIKNIFENDWQLTQVWVQGEISNFTRHSSGHMYFSIKDDKSVIRSIMFAGNNRGLQFIPKNGMKVIIKGYVTVFERDGQYQLYAQEMIPDGVGNLYLAFEQLKSKLKQEGLFDELDKKLIPFLPKGIAVITSNTGAAIRDVLTTVKRRNPLIPVYVIPATVQGVNAPGEICQAISLVETKCAHLVDVILLVRGGGSIEELWAFNEEIVARKIHECSIPIVVGVGHETDFTIADFVADLRAPTPTGAAELVSPPLHELNQGIIDRSHRLQDSMHRIINRFHERLAYMQNSKVLTKPELMFTERKTLVDWLTTQMQNAIENKVEKSIHQYQLLNQRLDDLSPLKIMGRGFSIIHKIKTQEQQQEKELVLSVKQVKVNEQVNVTLLDGELQCTVWGIQNGKKK</sequence>
<keyword evidence="10" id="KW-1185">Reference proteome</keyword>
<evidence type="ECO:0000259" key="8">
    <source>
        <dbReference type="Pfam" id="PF13742"/>
    </source>
</evidence>
<accession>A0A1E5L722</accession>
<dbReference type="Pfam" id="PF02601">
    <property type="entry name" value="Exonuc_VII_L"/>
    <property type="match status" value="1"/>
</dbReference>
<proteinExistence type="inferred from homology"/>
<dbReference type="GO" id="GO:0003676">
    <property type="term" value="F:nucleic acid binding"/>
    <property type="evidence" value="ECO:0007669"/>
    <property type="project" value="InterPro"/>
</dbReference>
<dbReference type="HAMAP" id="MF_00378">
    <property type="entry name" value="Exonuc_7_L"/>
    <property type="match status" value="1"/>
</dbReference>
<keyword evidence="4 5" id="KW-0269">Exonuclease</keyword>
<evidence type="ECO:0000313" key="9">
    <source>
        <dbReference type="EMBL" id="OEH85945.1"/>
    </source>
</evidence>
<name>A0A1E5L722_9FIRM</name>
<evidence type="ECO:0000313" key="10">
    <source>
        <dbReference type="Proteomes" id="UP000095255"/>
    </source>
</evidence>
<dbReference type="STRING" id="1390249.BHU72_02390"/>